<sequence length="190" mass="19796">MAQRRLTAWITAILAAGGCGLPASAAGAMDMTFDAPVPLSRCTALRGTGLPAALRRPGVTGRRCLVQPALRIFVLSSDPTSWPAVQHGRDPVMSLEDPVARRLWVADAGPVGVSFASARLVVARDARGEPRAAYYSGLADRLDGTGSVEVFVTIRTGRRVCLLGVSAKEAEARQIAADEGSDCLPAVDGG</sequence>
<organism evidence="2 3">
    <name type="scientific">Siccirubricoccus deserti</name>
    <dbReference type="NCBI Taxonomy" id="2013562"/>
    <lineage>
        <taxon>Bacteria</taxon>
        <taxon>Pseudomonadati</taxon>
        <taxon>Pseudomonadota</taxon>
        <taxon>Alphaproteobacteria</taxon>
        <taxon>Acetobacterales</taxon>
        <taxon>Roseomonadaceae</taxon>
        <taxon>Siccirubricoccus</taxon>
    </lineage>
</organism>
<reference evidence="2" key="1">
    <citation type="submission" date="2020-08" db="EMBL/GenBank/DDBJ databases">
        <authorList>
            <person name="Hu Y."/>
            <person name="Nguyen S.V."/>
            <person name="Li F."/>
            <person name="Fanning S."/>
        </authorList>
    </citation>
    <scope>NUCLEOTIDE SEQUENCE</scope>
    <source>
        <strain evidence="2">SYSU D8009</strain>
    </source>
</reference>
<protein>
    <recommendedName>
        <fullName evidence="4">DUF3558 domain-containing protein</fullName>
    </recommendedName>
</protein>
<dbReference type="Proteomes" id="UP000600101">
    <property type="component" value="Unassembled WGS sequence"/>
</dbReference>
<comment type="caution">
    <text evidence="2">The sequence shown here is derived from an EMBL/GenBank/DDBJ whole genome shotgun (WGS) entry which is preliminary data.</text>
</comment>
<evidence type="ECO:0008006" key="4">
    <source>
        <dbReference type="Google" id="ProtNLM"/>
    </source>
</evidence>
<dbReference type="AlphaFoldDB" id="A0A9X0R365"/>
<evidence type="ECO:0000313" key="3">
    <source>
        <dbReference type="Proteomes" id="UP000600101"/>
    </source>
</evidence>
<accession>A0A9X0R365</accession>
<feature type="signal peptide" evidence="1">
    <location>
        <begin position="1"/>
        <end position="25"/>
    </location>
</feature>
<gene>
    <name evidence="2" type="ORF">H7965_22000</name>
</gene>
<proteinExistence type="predicted"/>
<evidence type="ECO:0000256" key="1">
    <source>
        <dbReference type="SAM" id="SignalP"/>
    </source>
</evidence>
<keyword evidence="1" id="KW-0732">Signal</keyword>
<dbReference type="PROSITE" id="PS51257">
    <property type="entry name" value="PROKAR_LIPOPROTEIN"/>
    <property type="match status" value="1"/>
</dbReference>
<dbReference type="RefSeq" id="WP_186772734.1">
    <property type="nucleotide sequence ID" value="NZ_JACOMF010000039.1"/>
</dbReference>
<keyword evidence="3" id="KW-1185">Reference proteome</keyword>
<feature type="chain" id="PRO_5040776013" description="DUF3558 domain-containing protein" evidence="1">
    <location>
        <begin position="26"/>
        <end position="190"/>
    </location>
</feature>
<dbReference type="EMBL" id="JACOMF010000039">
    <property type="protein sequence ID" value="MBC4017978.1"/>
    <property type="molecule type" value="Genomic_DNA"/>
</dbReference>
<name>A0A9X0R365_9PROT</name>
<evidence type="ECO:0000313" key="2">
    <source>
        <dbReference type="EMBL" id="MBC4017978.1"/>
    </source>
</evidence>